<evidence type="ECO:0000256" key="1">
    <source>
        <dbReference type="ARBA" id="ARBA00022722"/>
    </source>
</evidence>
<dbReference type="InterPro" id="IPR011335">
    <property type="entry name" value="Restrct_endonuc-II-like"/>
</dbReference>
<dbReference type="PIRSF" id="PIRSF018267">
    <property type="entry name" value="VSR_endonuc"/>
    <property type="match status" value="1"/>
</dbReference>
<dbReference type="InterPro" id="IPR004603">
    <property type="entry name" value="DNA_mismatch_endonuc_vsr"/>
</dbReference>
<comment type="similarity">
    <text evidence="6">Belongs to the vsr family.</text>
</comment>
<keyword evidence="4 6" id="KW-0378">Hydrolase</keyword>
<evidence type="ECO:0000313" key="8">
    <source>
        <dbReference type="Proteomes" id="UP000191980"/>
    </source>
</evidence>
<dbReference type="Pfam" id="PF03852">
    <property type="entry name" value="Vsr"/>
    <property type="match status" value="1"/>
</dbReference>
<keyword evidence="3 6" id="KW-0227">DNA damage</keyword>
<evidence type="ECO:0000256" key="6">
    <source>
        <dbReference type="PIRNR" id="PIRNR018267"/>
    </source>
</evidence>
<protein>
    <recommendedName>
        <fullName evidence="6">Very short patch repair endonuclease</fullName>
        <ecNumber evidence="6">3.1.-.-</ecNumber>
    </recommendedName>
</protein>
<evidence type="ECO:0000256" key="5">
    <source>
        <dbReference type="ARBA" id="ARBA00023204"/>
    </source>
</evidence>
<accession>A0A1V8M4M6</accession>
<dbReference type="GO" id="GO:0004519">
    <property type="term" value="F:endonuclease activity"/>
    <property type="evidence" value="ECO:0007669"/>
    <property type="project" value="UniProtKB-KW"/>
</dbReference>
<dbReference type="NCBIfam" id="TIGR00632">
    <property type="entry name" value="vsr"/>
    <property type="match status" value="1"/>
</dbReference>
<keyword evidence="8" id="KW-1185">Reference proteome</keyword>
<proteinExistence type="inferred from homology"/>
<reference evidence="7 8" key="1">
    <citation type="submission" date="2015-12" db="EMBL/GenBank/DDBJ databases">
        <authorList>
            <person name="Shamseldin A."/>
            <person name="Moawad H."/>
            <person name="Abd El-Rahim W.M."/>
            <person name="Sadowsky M.J."/>
        </authorList>
    </citation>
    <scope>NUCLEOTIDE SEQUENCE [LARGE SCALE GENOMIC DNA]</scope>
    <source>
        <strain evidence="7 8">WF1</strain>
    </source>
</reference>
<comment type="function">
    <text evidence="6">May nick specific sequences that contain T:G mispairs resulting from m5C-deamination.</text>
</comment>
<dbReference type="CDD" id="cd00221">
    <property type="entry name" value="Vsr"/>
    <property type="match status" value="1"/>
</dbReference>
<name>A0A1V8M4M6_9GAMM</name>
<keyword evidence="2 6" id="KW-0255">Endonuclease</keyword>
<dbReference type="GO" id="GO:0016787">
    <property type="term" value="F:hydrolase activity"/>
    <property type="evidence" value="ECO:0007669"/>
    <property type="project" value="UniProtKB-KW"/>
</dbReference>
<dbReference type="AlphaFoldDB" id="A0A1V8M4M6"/>
<sequence length="142" mass="16844">MMANIKGKNTRPEIIIRSLLHRQGFRFRIHDKLLPGTPDLVLKKYKAVIFVHGCFWHRHDNCKLTSTPKQNKEFWVKKFAATVYRDGVNYFKLKRLGWRTAVVWECAIRDKAHLSNYIKTLAAWLRSESEYIEIPECHTEND</sequence>
<dbReference type="OrthoDB" id="9801520at2"/>
<keyword evidence="5 6" id="KW-0234">DNA repair</keyword>
<evidence type="ECO:0000313" key="7">
    <source>
        <dbReference type="EMBL" id="OQK16515.1"/>
    </source>
</evidence>
<dbReference type="Gene3D" id="3.40.960.10">
    <property type="entry name" value="VSR Endonuclease"/>
    <property type="match status" value="1"/>
</dbReference>
<dbReference type="EMBL" id="LPUF01000001">
    <property type="protein sequence ID" value="OQK16515.1"/>
    <property type="molecule type" value="Genomic_DNA"/>
</dbReference>
<dbReference type="GO" id="GO:0006298">
    <property type="term" value="P:mismatch repair"/>
    <property type="evidence" value="ECO:0007669"/>
    <property type="project" value="UniProtKB-UniRule"/>
</dbReference>
<keyword evidence="1 6" id="KW-0540">Nuclease</keyword>
<comment type="caution">
    <text evidence="7">The sequence shown here is derived from an EMBL/GenBank/DDBJ whole genome shotgun (WGS) entry which is preliminary data.</text>
</comment>
<organism evidence="7 8">
    <name type="scientific">Methyloprofundus sedimenti</name>
    <dbReference type="NCBI Taxonomy" id="1420851"/>
    <lineage>
        <taxon>Bacteria</taxon>
        <taxon>Pseudomonadati</taxon>
        <taxon>Pseudomonadota</taxon>
        <taxon>Gammaproteobacteria</taxon>
        <taxon>Methylococcales</taxon>
        <taxon>Methylococcaceae</taxon>
        <taxon>Methyloprofundus</taxon>
    </lineage>
</organism>
<dbReference type="Proteomes" id="UP000191980">
    <property type="component" value="Unassembled WGS sequence"/>
</dbReference>
<dbReference type="STRING" id="1420851.AU255_00995"/>
<evidence type="ECO:0000256" key="3">
    <source>
        <dbReference type="ARBA" id="ARBA00022763"/>
    </source>
</evidence>
<gene>
    <name evidence="7" type="ORF">AU255_00995</name>
</gene>
<evidence type="ECO:0000256" key="2">
    <source>
        <dbReference type="ARBA" id="ARBA00022759"/>
    </source>
</evidence>
<dbReference type="EC" id="3.1.-.-" evidence="6"/>
<dbReference type="SUPFAM" id="SSF52980">
    <property type="entry name" value="Restriction endonuclease-like"/>
    <property type="match status" value="1"/>
</dbReference>
<evidence type="ECO:0000256" key="4">
    <source>
        <dbReference type="ARBA" id="ARBA00022801"/>
    </source>
</evidence>